<dbReference type="Proteomes" id="UP000033187">
    <property type="component" value="Chromosome 1"/>
</dbReference>
<accession>A0A0D6JCD6</accession>
<protein>
    <submittedName>
        <fullName evidence="3">Uncharacterized protein</fullName>
    </submittedName>
</protein>
<dbReference type="KEGG" id="fil:BN1229_v1_0706"/>
<dbReference type="KEGG" id="fiy:BN1229_v1_0709"/>
<reference evidence="4" key="1">
    <citation type="submission" date="2015-02" db="EMBL/GenBank/DDBJ databases">
        <authorList>
            <person name="Chooi Y.-H."/>
        </authorList>
    </citation>
    <scope>NUCLEOTIDE SEQUENCE [LARGE SCALE GENOMIC DNA]</scope>
    <source>
        <strain evidence="4">strain Y</strain>
    </source>
</reference>
<evidence type="ECO:0000313" key="4">
    <source>
        <dbReference type="Proteomes" id="UP000033187"/>
    </source>
</evidence>
<dbReference type="RefSeq" id="WP_046476629.1">
    <property type="nucleotide sequence ID" value="NZ_LN829118.1"/>
</dbReference>
<feature type="domain" description="DUF7146" evidence="2">
    <location>
        <begin position="117"/>
        <end position="221"/>
    </location>
</feature>
<organism evidence="3 4">
    <name type="scientific">Candidatus Filomicrobium marinum</name>
    <dbReference type="NCBI Taxonomy" id="1608628"/>
    <lineage>
        <taxon>Bacteria</taxon>
        <taxon>Pseudomonadati</taxon>
        <taxon>Pseudomonadota</taxon>
        <taxon>Alphaproteobacteria</taxon>
        <taxon>Hyphomicrobiales</taxon>
        <taxon>Hyphomicrobiaceae</taxon>
        <taxon>Filomicrobium</taxon>
    </lineage>
</organism>
<proteinExistence type="predicted"/>
<evidence type="ECO:0000259" key="1">
    <source>
        <dbReference type="Pfam" id="PF13362"/>
    </source>
</evidence>
<dbReference type="EMBL" id="LN829119">
    <property type="protein sequence ID" value="CPR16222.1"/>
    <property type="molecule type" value="Genomic_DNA"/>
</dbReference>
<evidence type="ECO:0000259" key="2">
    <source>
        <dbReference type="Pfam" id="PF23639"/>
    </source>
</evidence>
<dbReference type="InterPro" id="IPR055570">
    <property type="entry name" value="DUF7146"/>
</dbReference>
<sequence length="345" mass="37144">MPPSIRQISERLARNAEAVCAHYLSNGKRNGRYWMVGDAFNTKGRSMYVRLAGPDYGPGAAGKWTDAATGEHGDLLDIIQLTLNISRREAREEALQFLSEPTLAARPAERAPAPGNSAEAARRLFAASKPILGTPGEIYLRGRAISCGLHLSALRFHPRCYHVTDEGHRIALPAIIAAVTDNPGIITGVQRLYLAPDGTGKARIDQPKRSLGDLIGHAIRIGNAEDVMAIGEGLETMLSVRSLMPAMPVAAATSANHLTLFIPPPGLQRLYIAHDHGAPGVAAAQQLQQVATGNGLDVRLLTPPGNDDWNTALVHEPAEDLMTALSRQLAPDDKRRFLTRMSGTY</sequence>
<dbReference type="Pfam" id="PF13362">
    <property type="entry name" value="Toprim_3"/>
    <property type="match status" value="1"/>
</dbReference>
<dbReference type="AlphaFoldDB" id="A0A0D6JCD6"/>
<gene>
    <name evidence="3" type="ORF">YBN1229_v1_0709</name>
</gene>
<name>A0A0D6JCD6_9HYPH</name>
<dbReference type="OrthoDB" id="9811157at2"/>
<dbReference type="Pfam" id="PF23639">
    <property type="entry name" value="DUF7146"/>
    <property type="match status" value="1"/>
</dbReference>
<feature type="domain" description="Toprim" evidence="1">
    <location>
        <begin position="228"/>
        <end position="316"/>
    </location>
</feature>
<dbReference type="InterPro" id="IPR006171">
    <property type="entry name" value="TOPRIM_dom"/>
</dbReference>
<keyword evidence="4" id="KW-1185">Reference proteome</keyword>
<evidence type="ECO:0000313" key="3">
    <source>
        <dbReference type="EMBL" id="CPR16222.1"/>
    </source>
</evidence>